<dbReference type="PANTHER" id="PTHR10587">
    <property type="entry name" value="GLYCOSYL TRANSFERASE-RELATED"/>
    <property type="match status" value="1"/>
</dbReference>
<dbReference type="GO" id="GO:0005975">
    <property type="term" value="P:carbohydrate metabolic process"/>
    <property type="evidence" value="ECO:0007669"/>
    <property type="project" value="InterPro"/>
</dbReference>
<evidence type="ECO:0000256" key="1">
    <source>
        <dbReference type="SAM" id="SignalP"/>
    </source>
</evidence>
<evidence type="ECO:0000259" key="2">
    <source>
        <dbReference type="PROSITE" id="PS51677"/>
    </source>
</evidence>
<keyword evidence="4" id="KW-1185">Reference proteome</keyword>
<dbReference type="EMBL" id="WJXZ01000007">
    <property type="protein sequence ID" value="MRS62245.1"/>
    <property type="molecule type" value="Genomic_DNA"/>
</dbReference>
<gene>
    <name evidence="3" type="ORF">GJJ30_13175</name>
</gene>
<dbReference type="SUPFAM" id="SSF88713">
    <property type="entry name" value="Glycoside hydrolase/deacetylase"/>
    <property type="match status" value="1"/>
</dbReference>
<evidence type="ECO:0000313" key="3">
    <source>
        <dbReference type="EMBL" id="MRS62245.1"/>
    </source>
</evidence>
<name>A0A7K0EKE2_9BACT</name>
<dbReference type="Proteomes" id="UP000441754">
    <property type="component" value="Unassembled WGS sequence"/>
</dbReference>
<keyword evidence="1" id="KW-0732">Signal</keyword>
<dbReference type="OrthoDB" id="9806342at2"/>
<feature type="domain" description="NodB homology" evidence="2">
    <location>
        <begin position="43"/>
        <end position="274"/>
    </location>
</feature>
<dbReference type="Gene3D" id="3.20.20.370">
    <property type="entry name" value="Glycoside hydrolase/deacetylase"/>
    <property type="match status" value="1"/>
</dbReference>
<accession>A0A7K0EKE2</accession>
<dbReference type="Pfam" id="PF01522">
    <property type="entry name" value="Polysacc_deac_1"/>
    <property type="match status" value="1"/>
</dbReference>
<comment type="caution">
    <text evidence="3">The sequence shown here is derived from an EMBL/GenBank/DDBJ whole genome shotgun (WGS) entry which is preliminary data.</text>
</comment>
<evidence type="ECO:0000313" key="4">
    <source>
        <dbReference type="Proteomes" id="UP000441754"/>
    </source>
</evidence>
<reference evidence="3 4" key="1">
    <citation type="journal article" date="2018" name="Antonie Van Leeuwenhoek">
        <title>Larkinella terrae sp. nov., isolated from soil on Jeju Island, South Korea.</title>
        <authorList>
            <person name="Ten L.N."/>
            <person name="Jeon J."/>
            <person name="Park S.J."/>
            <person name="Park S."/>
            <person name="Lee S.Y."/>
            <person name="Kim M.K."/>
            <person name="Jung H.Y."/>
        </authorList>
    </citation>
    <scope>NUCLEOTIDE SEQUENCE [LARGE SCALE GENOMIC DNA]</scope>
    <source>
        <strain evidence="3 4">KCTC 52001</strain>
    </source>
</reference>
<dbReference type="PROSITE" id="PS51677">
    <property type="entry name" value="NODB"/>
    <property type="match status" value="1"/>
</dbReference>
<feature type="chain" id="PRO_5029647738" evidence="1">
    <location>
        <begin position="23"/>
        <end position="274"/>
    </location>
</feature>
<dbReference type="RefSeq" id="WP_154175632.1">
    <property type="nucleotide sequence ID" value="NZ_WJXZ01000007.1"/>
</dbReference>
<sequence length="274" mass="30340">MKLNPILRASILFSAVLSLSFSGEVPPSKPAPEPIKWPDGKKVALSLSFDDARLTNVDKGTVLLDQYGVKATFFVVPSAVKKRLEGWKKAVASGHEMGNHSVNHPCSGNFTWSREKALEDYTPAKMRAELIEANKQVQELLGVKPEVFAYPCGQMFMNRGKNTQSYVPIVADLFLSGRGWRNEAPNDPAYCDMAQIYGMEMDGKDFGEIKELIETARKSGQWLVLAGHETAESGNQTTRLAMLKQLCEYAKDPANGVWIAPIGTVSKYVLKQRK</sequence>
<feature type="signal peptide" evidence="1">
    <location>
        <begin position="1"/>
        <end position="22"/>
    </location>
</feature>
<organism evidence="3 4">
    <name type="scientific">Larkinella terrae</name>
    <dbReference type="NCBI Taxonomy" id="2025311"/>
    <lineage>
        <taxon>Bacteria</taxon>
        <taxon>Pseudomonadati</taxon>
        <taxon>Bacteroidota</taxon>
        <taxon>Cytophagia</taxon>
        <taxon>Cytophagales</taxon>
        <taxon>Spirosomataceae</taxon>
        <taxon>Larkinella</taxon>
    </lineage>
</organism>
<protein>
    <submittedName>
        <fullName evidence="3">Polysaccharide deacetylase family protein</fullName>
    </submittedName>
</protein>
<proteinExistence type="predicted"/>
<dbReference type="InterPro" id="IPR011330">
    <property type="entry name" value="Glyco_hydro/deAcase_b/a-brl"/>
</dbReference>
<dbReference type="InterPro" id="IPR050248">
    <property type="entry name" value="Polysacc_deacetylase_ArnD"/>
</dbReference>
<dbReference type="CDD" id="cd10967">
    <property type="entry name" value="CE4_GLA_like_6s"/>
    <property type="match status" value="1"/>
</dbReference>
<dbReference type="GO" id="GO:0016810">
    <property type="term" value="F:hydrolase activity, acting on carbon-nitrogen (but not peptide) bonds"/>
    <property type="evidence" value="ECO:0007669"/>
    <property type="project" value="InterPro"/>
</dbReference>
<dbReference type="AlphaFoldDB" id="A0A7K0EKE2"/>
<dbReference type="InterPro" id="IPR002509">
    <property type="entry name" value="NODB_dom"/>
</dbReference>